<evidence type="ECO:0008006" key="3">
    <source>
        <dbReference type="Google" id="ProtNLM"/>
    </source>
</evidence>
<accession>A0AAV3UJ83</accession>
<name>A0AAV3UJ83_9EURY</name>
<keyword evidence="2" id="KW-1185">Reference proteome</keyword>
<comment type="caution">
    <text evidence="1">The sequence shown here is derived from an EMBL/GenBank/DDBJ whole genome shotgun (WGS) entry which is preliminary data.</text>
</comment>
<evidence type="ECO:0000313" key="2">
    <source>
        <dbReference type="Proteomes" id="UP001501729"/>
    </source>
</evidence>
<gene>
    <name evidence="1" type="ORF">GCM10025751_30210</name>
</gene>
<dbReference type="GO" id="GO:0003677">
    <property type="term" value="F:DNA binding"/>
    <property type="evidence" value="ECO:0007669"/>
    <property type="project" value="UniProtKB-KW"/>
</dbReference>
<reference evidence="1 2" key="1">
    <citation type="journal article" date="2019" name="Int. J. Syst. Evol. Microbiol.">
        <title>The Global Catalogue of Microorganisms (GCM) 10K type strain sequencing project: providing services to taxonomists for standard genome sequencing and annotation.</title>
        <authorList>
            <consortium name="The Broad Institute Genomics Platform"/>
            <consortium name="The Broad Institute Genome Sequencing Center for Infectious Disease"/>
            <person name="Wu L."/>
            <person name="Ma J."/>
        </authorList>
    </citation>
    <scope>NUCLEOTIDE SEQUENCE [LARGE SCALE GENOMIC DNA]</scope>
    <source>
        <strain evidence="1 2">JCM 17504</strain>
    </source>
</reference>
<dbReference type="Proteomes" id="UP001501729">
    <property type="component" value="Unassembled WGS sequence"/>
</dbReference>
<proteinExistence type="predicted"/>
<sequence length="76" mass="8087">MDKPLWVREHSCQACGFEAVRDANAAYNILSRGITKRLGAGCSELTPVETALPTDTVVSAKRVIESGSPVLNARSA</sequence>
<protein>
    <recommendedName>
        <fullName evidence="3">Transposase</fullName>
    </recommendedName>
</protein>
<dbReference type="EMBL" id="BAABKX010000013">
    <property type="protein sequence ID" value="GAA5053207.1"/>
    <property type="molecule type" value="Genomic_DNA"/>
</dbReference>
<organism evidence="1 2">
    <name type="scientific">Haladaptatus pallidirubidus</name>
    <dbReference type="NCBI Taxonomy" id="1008152"/>
    <lineage>
        <taxon>Archaea</taxon>
        <taxon>Methanobacteriati</taxon>
        <taxon>Methanobacteriota</taxon>
        <taxon>Stenosarchaea group</taxon>
        <taxon>Halobacteria</taxon>
        <taxon>Halobacteriales</taxon>
        <taxon>Haladaptataceae</taxon>
        <taxon>Haladaptatus</taxon>
    </lineage>
</organism>
<dbReference type="AlphaFoldDB" id="A0AAV3UJ83"/>
<evidence type="ECO:0000313" key="1">
    <source>
        <dbReference type="EMBL" id="GAA5053207.1"/>
    </source>
</evidence>